<dbReference type="Proteomes" id="UP001548832">
    <property type="component" value="Unassembled WGS sequence"/>
</dbReference>
<comment type="caution">
    <text evidence="2">The sequence shown here is derived from an EMBL/GenBank/DDBJ whole genome shotgun (WGS) entry which is preliminary data.</text>
</comment>
<evidence type="ECO:0000256" key="1">
    <source>
        <dbReference type="ARBA" id="ARBA00010552"/>
    </source>
</evidence>
<keyword evidence="2" id="KW-0378">Hydrolase</keyword>
<dbReference type="EC" id="3.5.-.-" evidence="2"/>
<gene>
    <name evidence="2" type="ORF">ABVQ20_39070</name>
</gene>
<keyword evidence="3" id="KW-1185">Reference proteome</keyword>
<evidence type="ECO:0000313" key="3">
    <source>
        <dbReference type="Proteomes" id="UP001548832"/>
    </source>
</evidence>
<protein>
    <submittedName>
        <fullName evidence="2">RidA family protein</fullName>
        <ecNumber evidence="2">3.5.-.-</ecNumber>
    </submittedName>
</protein>
<name>A0ABV2DSD0_9HYPH</name>
<dbReference type="Pfam" id="PF01042">
    <property type="entry name" value="Ribonuc_L-PSP"/>
    <property type="match status" value="1"/>
</dbReference>
<sequence>MVNMSTPLSVQTADAPTPTGHYCQAAAHGDLVFVSGQLPVRPDGGESDRSFEAQVRQALSNLFTILRAAGSSPEQVLKVTVFLVGIERWPIFNQLFGEIFGAVRPARSVVPVPHLHDGYLIEIEAIAIRTAERENTTPSKASMGGQDSP</sequence>
<proteinExistence type="inferred from homology"/>
<evidence type="ECO:0000313" key="2">
    <source>
        <dbReference type="EMBL" id="MET2832920.1"/>
    </source>
</evidence>
<dbReference type="PANTHER" id="PTHR11803">
    <property type="entry name" value="2-IMINOBUTANOATE/2-IMINOPROPANOATE DEAMINASE RIDA"/>
    <property type="match status" value="1"/>
</dbReference>
<organism evidence="2 3">
    <name type="scientific">Mesorhizobium shangrilense</name>
    <dbReference type="NCBI Taxonomy" id="460060"/>
    <lineage>
        <taxon>Bacteria</taxon>
        <taxon>Pseudomonadati</taxon>
        <taxon>Pseudomonadota</taxon>
        <taxon>Alphaproteobacteria</taxon>
        <taxon>Hyphomicrobiales</taxon>
        <taxon>Phyllobacteriaceae</taxon>
        <taxon>Mesorhizobium</taxon>
    </lineage>
</organism>
<dbReference type="GO" id="GO:0016787">
    <property type="term" value="F:hydrolase activity"/>
    <property type="evidence" value="ECO:0007669"/>
    <property type="project" value="UniProtKB-KW"/>
</dbReference>
<reference evidence="2 3" key="1">
    <citation type="submission" date="2024-06" db="EMBL/GenBank/DDBJ databases">
        <authorList>
            <person name="Kim D.-U."/>
        </authorList>
    </citation>
    <scope>NUCLEOTIDE SEQUENCE [LARGE SCALE GENOMIC DNA]</scope>
    <source>
        <strain evidence="2 3">KACC15460</strain>
    </source>
</reference>
<dbReference type="RefSeq" id="WP_354465126.1">
    <property type="nucleotide sequence ID" value="NZ_JBEWSZ010000015.1"/>
</dbReference>
<comment type="similarity">
    <text evidence="1">Belongs to the RutC family.</text>
</comment>
<dbReference type="PANTHER" id="PTHR11803:SF58">
    <property type="entry name" value="PROTEIN HMF1-RELATED"/>
    <property type="match status" value="1"/>
</dbReference>
<dbReference type="InterPro" id="IPR006175">
    <property type="entry name" value="YjgF/YER057c/UK114"/>
</dbReference>
<accession>A0ABV2DSD0</accession>
<dbReference type="Gene3D" id="3.30.1330.40">
    <property type="entry name" value="RutC-like"/>
    <property type="match status" value="1"/>
</dbReference>
<dbReference type="CDD" id="cd00448">
    <property type="entry name" value="YjgF_YER057c_UK114_family"/>
    <property type="match status" value="1"/>
</dbReference>
<dbReference type="InterPro" id="IPR035959">
    <property type="entry name" value="RutC-like_sf"/>
</dbReference>
<dbReference type="SUPFAM" id="SSF55298">
    <property type="entry name" value="YjgF-like"/>
    <property type="match status" value="1"/>
</dbReference>
<dbReference type="EMBL" id="JBEWSZ010000015">
    <property type="protein sequence ID" value="MET2832920.1"/>
    <property type="molecule type" value="Genomic_DNA"/>
</dbReference>